<sequence length="562" mass="63450">MAGQTVYLKILPPDADPYNDWITPLYSTWANINTSFDFNFLNLYGAAFKIVVYSAYPLPVHFDVNIDNPDDHAVRPLKPVGGVTVKSVADHDGAGNLVNRRNFIYEFGTNQPDLLMSYFPDNLSDEGLFYTTIRGTENDYFFYMYQIMSNTTYGMYVNDYSTITFPKVTEQWVDQNGIVTGGIEHEYMAGGKSRPVSFGNKVIPDYVHEYSSAIPGGAQSSNGDLHNGKELTTRTFKMVGQVKRYMSETVNHYSTEPSTAFTGTYYAVQQLISRPYYGYEAGVPYFADYNVSRYYVYSNWLKLDETITTTYTDAGEALQQTQQFQYANTTHMQPTLVKTFNSKEQIKTVINKYPHDFAATAPYGDMVSRHIITPVVEQTQRNESILLQELARTKTNYSYLGQNTLFRAASIASSIKGNDLETDVSFDQYDDKGNVLQYTGRDGVITCFVWGYNKQFPVAKIIGKAYVDVINQSGVNMSIVNSPATDNALRTELNKIRTLSSCQVTSFTYAPLVGMTSQTDPAGRITYYEYDAAGRLHLVRDQSNHIVKMICYNFYGQPVNCN</sequence>
<evidence type="ECO:0008006" key="3">
    <source>
        <dbReference type="Google" id="ProtNLM"/>
    </source>
</evidence>
<protein>
    <recommendedName>
        <fullName evidence="3">YD repeat-containing protein</fullName>
    </recommendedName>
</protein>
<dbReference type="InterPro" id="IPR031325">
    <property type="entry name" value="RHS_repeat"/>
</dbReference>
<dbReference type="AlphaFoldDB" id="A0A917IXN0"/>
<dbReference type="Pfam" id="PF05593">
    <property type="entry name" value="RHS_repeat"/>
    <property type="match status" value="1"/>
</dbReference>
<organism evidence="1 2">
    <name type="scientific">Filimonas zeae</name>
    <dbReference type="NCBI Taxonomy" id="1737353"/>
    <lineage>
        <taxon>Bacteria</taxon>
        <taxon>Pseudomonadati</taxon>
        <taxon>Bacteroidota</taxon>
        <taxon>Chitinophagia</taxon>
        <taxon>Chitinophagales</taxon>
        <taxon>Chitinophagaceae</taxon>
        <taxon>Filimonas</taxon>
    </lineage>
</organism>
<evidence type="ECO:0000313" key="2">
    <source>
        <dbReference type="Proteomes" id="UP000627292"/>
    </source>
</evidence>
<reference evidence="1" key="2">
    <citation type="submission" date="2020-09" db="EMBL/GenBank/DDBJ databases">
        <authorList>
            <person name="Sun Q."/>
            <person name="Zhou Y."/>
        </authorList>
    </citation>
    <scope>NUCLEOTIDE SEQUENCE</scope>
    <source>
        <strain evidence="1">CGMCC 1.15290</strain>
    </source>
</reference>
<dbReference type="EMBL" id="BMIB01000002">
    <property type="protein sequence ID" value="GGH65904.1"/>
    <property type="molecule type" value="Genomic_DNA"/>
</dbReference>
<dbReference type="NCBIfam" id="TIGR01643">
    <property type="entry name" value="YD_repeat_2x"/>
    <property type="match status" value="1"/>
</dbReference>
<dbReference type="Gene3D" id="2.180.10.10">
    <property type="entry name" value="RHS repeat-associated core"/>
    <property type="match status" value="1"/>
</dbReference>
<name>A0A917IXN0_9BACT</name>
<dbReference type="InterPro" id="IPR006530">
    <property type="entry name" value="YD"/>
</dbReference>
<dbReference type="Proteomes" id="UP000627292">
    <property type="component" value="Unassembled WGS sequence"/>
</dbReference>
<accession>A0A917IXN0</accession>
<evidence type="ECO:0000313" key="1">
    <source>
        <dbReference type="EMBL" id="GGH65904.1"/>
    </source>
</evidence>
<keyword evidence="2" id="KW-1185">Reference proteome</keyword>
<proteinExistence type="predicted"/>
<comment type="caution">
    <text evidence="1">The sequence shown here is derived from an EMBL/GenBank/DDBJ whole genome shotgun (WGS) entry which is preliminary data.</text>
</comment>
<reference evidence="1" key="1">
    <citation type="journal article" date="2014" name="Int. J. Syst. Evol. Microbiol.">
        <title>Complete genome sequence of Corynebacterium casei LMG S-19264T (=DSM 44701T), isolated from a smear-ripened cheese.</title>
        <authorList>
            <consortium name="US DOE Joint Genome Institute (JGI-PGF)"/>
            <person name="Walter F."/>
            <person name="Albersmeier A."/>
            <person name="Kalinowski J."/>
            <person name="Ruckert C."/>
        </authorList>
    </citation>
    <scope>NUCLEOTIDE SEQUENCE</scope>
    <source>
        <strain evidence="1">CGMCC 1.15290</strain>
    </source>
</reference>
<gene>
    <name evidence="1" type="ORF">GCM10011379_19540</name>
</gene>
<dbReference type="RefSeq" id="WP_188951848.1">
    <property type="nucleotide sequence ID" value="NZ_BMIB01000002.1"/>
</dbReference>